<feature type="transmembrane region" description="Helical" evidence="8">
    <location>
        <begin position="78"/>
        <end position="102"/>
    </location>
</feature>
<evidence type="ECO:0000256" key="8">
    <source>
        <dbReference type="SAM" id="Phobius"/>
    </source>
</evidence>
<dbReference type="GO" id="GO:0015744">
    <property type="term" value="P:succinate transport"/>
    <property type="evidence" value="ECO:0007669"/>
    <property type="project" value="TreeGrafter"/>
</dbReference>
<keyword evidence="3" id="KW-0997">Cell inner membrane</keyword>
<dbReference type="PANTHER" id="PTHR34390">
    <property type="entry name" value="UPF0442 PROTEIN YJJB-RELATED"/>
    <property type="match status" value="1"/>
</dbReference>
<feature type="transmembrane region" description="Helical" evidence="8">
    <location>
        <begin position="52"/>
        <end position="72"/>
    </location>
</feature>
<dbReference type="EMBL" id="DVIT01000062">
    <property type="protein sequence ID" value="HIS48730.1"/>
    <property type="molecule type" value="Genomic_DNA"/>
</dbReference>
<dbReference type="GO" id="GO:0005886">
    <property type="term" value="C:plasma membrane"/>
    <property type="evidence" value="ECO:0007669"/>
    <property type="project" value="UniProtKB-SubCell"/>
</dbReference>
<evidence type="ECO:0000256" key="4">
    <source>
        <dbReference type="ARBA" id="ARBA00022692"/>
    </source>
</evidence>
<dbReference type="PANTHER" id="PTHR34390:SF1">
    <property type="entry name" value="SUCCINATE TRANSPORTER SUBUNIT YJJB-RELATED"/>
    <property type="match status" value="1"/>
</dbReference>
<comment type="similarity">
    <text evidence="7">Belongs to the ThrE exporter (TC 2.A.79) family.</text>
</comment>
<dbReference type="AlphaFoldDB" id="A0A9D1F7D5"/>
<evidence type="ECO:0000256" key="1">
    <source>
        <dbReference type="ARBA" id="ARBA00004651"/>
    </source>
</evidence>
<dbReference type="Pfam" id="PF12821">
    <property type="entry name" value="ThrE_2"/>
    <property type="match status" value="1"/>
</dbReference>
<proteinExistence type="inferred from homology"/>
<accession>A0A9D1F7D5</accession>
<keyword evidence="2" id="KW-1003">Cell membrane</keyword>
<comment type="caution">
    <text evidence="10">The sequence shown here is derived from an EMBL/GenBank/DDBJ whole genome shotgun (WGS) entry which is preliminary data.</text>
</comment>
<protein>
    <submittedName>
        <fullName evidence="10">Threonine/serine exporter family protein</fullName>
    </submittedName>
</protein>
<evidence type="ECO:0000259" key="9">
    <source>
        <dbReference type="Pfam" id="PF12821"/>
    </source>
</evidence>
<evidence type="ECO:0000256" key="5">
    <source>
        <dbReference type="ARBA" id="ARBA00022989"/>
    </source>
</evidence>
<dbReference type="InterPro" id="IPR050539">
    <property type="entry name" value="ThrE_Dicarb/AminoAcid_Exp"/>
</dbReference>
<reference evidence="10" key="2">
    <citation type="journal article" date="2021" name="PeerJ">
        <title>Extensive microbial diversity within the chicken gut microbiome revealed by metagenomics and culture.</title>
        <authorList>
            <person name="Gilroy R."/>
            <person name="Ravi A."/>
            <person name="Getino M."/>
            <person name="Pursley I."/>
            <person name="Horton D.L."/>
            <person name="Alikhan N.F."/>
            <person name="Baker D."/>
            <person name="Gharbi K."/>
            <person name="Hall N."/>
            <person name="Watson M."/>
            <person name="Adriaenssens E.M."/>
            <person name="Foster-Nyarko E."/>
            <person name="Jarju S."/>
            <person name="Secka A."/>
            <person name="Antonio M."/>
            <person name="Oren A."/>
            <person name="Chaudhuri R.R."/>
            <person name="La Ragione R."/>
            <person name="Hildebrand F."/>
            <person name="Pallen M.J."/>
        </authorList>
    </citation>
    <scope>NUCLEOTIDE SEQUENCE</scope>
    <source>
        <strain evidence="10">CHK178-757</strain>
    </source>
</reference>
<evidence type="ECO:0000256" key="2">
    <source>
        <dbReference type="ARBA" id="ARBA00022475"/>
    </source>
</evidence>
<feature type="domain" description="Threonine/Serine exporter ThrE" evidence="9">
    <location>
        <begin position="7"/>
        <end position="130"/>
    </location>
</feature>
<reference evidence="10" key="1">
    <citation type="submission" date="2020-10" db="EMBL/GenBank/DDBJ databases">
        <authorList>
            <person name="Gilroy R."/>
        </authorList>
    </citation>
    <scope>NUCLEOTIDE SEQUENCE</scope>
    <source>
        <strain evidence="10">CHK178-757</strain>
    </source>
</reference>
<evidence type="ECO:0000313" key="10">
    <source>
        <dbReference type="EMBL" id="HIS48730.1"/>
    </source>
</evidence>
<dbReference type="Proteomes" id="UP000823927">
    <property type="component" value="Unassembled WGS sequence"/>
</dbReference>
<dbReference type="InterPro" id="IPR024528">
    <property type="entry name" value="ThrE_2"/>
</dbReference>
<evidence type="ECO:0000256" key="7">
    <source>
        <dbReference type="ARBA" id="ARBA00034125"/>
    </source>
</evidence>
<keyword evidence="4 8" id="KW-0812">Transmembrane</keyword>
<keyword evidence="5 8" id="KW-1133">Transmembrane helix</keyword>
<gene>
    <name evidence="10" type="ORF">IAB46_14505</name>
</gene>
<evidence type="ECO:0000256" key="3">
    <source>
        <dbReference type="ARBA" id="ARBA00022519"/>
    </source>
</evidence>
<organism evidence="10 11">
    <name type="scientific">Candidatus Scybalocola faecigallinarum</name>
    <dbReference type="NCBI Taxonomy" id="2840941"/>
    <lineage>
        <taxon>Bacteria</taxon>
        <taxon>Bacillati</taxon>
        <taxon>Bacillota</taxon>
        <taxon>Clostridia</taxon>
        <taxon>Lachnospirales</taxon>
        <taxon>Lachnospiraceae</taxon>
        <taxon>Lachnospiraceae incertae sedis</taxon>
        <taxon>Candidatus Scybalocola (ex Gilroy et al. 2021)</taxon>
    </lineage>
</organism>
<evidence type="ECO:0000313" key="11">
    <source>
        <dbReference type="Proteomes" id="UP000823927"/>
    </source>
</evidence>
<feature type="transmembrane region" description="Helical" evidence="8">
    <location>
        <begin position="114"/>
        <end position="133"/>
    </location>
</feature>
<name>A0A9D1F7D5_9FIRM</name>
<comment type="subcellular location">
    <subcellularLocation>
        <location evidence="1">Cell membrane</location>
        <topology evidence="1">Multi-pass membrane protein</topology>
    </subcellularLocation>
</comment>
<sequence>MTLFIEFIVAFLATDAFCVIFNVPKKEWFFSGLTGALGWIFYRMFSQGQSIVIATFIAVVAVTLLARIFAVVRKAPVTIFLVPGIFPLVPGVGIYYTSYYFIVSEFAMASAKGVETLKIAVAITLGIMSMLLIPQKVFQVLVPRKNK</sequence>
<keyword evidence="6 8" id="KW-0472">Membrane</keyword>
<evidence type="ECO:0000256" key="6">
    <source>
        <dbReference type="ARBA" id="ARBA00023136"/>
    </source>
</evidence>
<feature type="transmembrane region" description="Helical" evidence="8">
    <location>
        <begin position="28"/>
        <end position="45"/>
    </location>
</feature>